<reference evidence="1 2" key="1">
    <citation type="submission" date="2016-10" db="EMBL/GenBank/DDBJ databases">
        <authorList>
            <person name="de Groot N.N."/>
        </authorList>
    </citation>
    <scope>NUCLEOTIDE SEQUENCE [LARGE SCALE GENOMIC DNA]</scope>
    <source>
        <strain evidence="1 2">IBRC-M10015</strain>
    </source>
</reference>
<keyword evidence="2" id="KW-1185">Reference proteome</keyword>
<organism evidence="1 2">
    <name type="scientific">Halovenus aranensis</name>
    <dbReference type="NCBI Taxonomy" id="890420"/>
    <lineage>
        <taxon>Archaea</taxon>
        <taxon>Methanobacteriati</taxon>
        <taxon>Methanobacteriota</taxon>
        <taxon>Stenosarchaea group</taxon>
        <taxon>Halobacteria</taxon>
        <taxon>Halobacteriales</taxon>
        <taxon>Haloarculaceae</taxon>
        <taxon>Halovenus</taxon>
    </lineage>
</organism>
<dbReference type="AlphaFoldDB" id="A0A1G8RS09"/>
<dbReference type="Proteomes" id="UP000198856">
    <property type="component" value="Unassembled WGS sequence"/>
</dbReference>
<dbReference type="Pfam" id="PF24335">
    <property type="entry name" value="DUF7503"/>
    <property type="match status" value="1"/>
</dbReference>
<gene>
    <name evidence="1" type="ORF">SAMN05216226_10186</name>
</gene>
<evidence type="ECO:0000313" key="2">
    <source>
        <dbReference type="Proteomes" id="UP000198856"/>
    </source>
</evidence>
<proteinExistence type="predicted"/>
<dbReference type="RefSeq" id="WP_281240895.1">
    <property type="nucleotide sequence ID" value="NZ_FNFC01000001.1"/>
</dbReference>
<dbReference type="InterPro" id="IPR055926">
    <property type="entry name" value="DUF7503"/>
</dbReference>
<evidence type="ECO:0000313" key="1">
    <source>
        <dbReference type="EMBL" id="SDJ19746.1"/>
    </source>
</evidence>
<dbReference type="EMBL" id="FNFC01000001">
    <property type="protein sequence ID" value="SDJ19746.1"/>
    <property type="molecule type" value="Genomic_DNA"/>
</dbReference>
<accession>A0A1G8RS09</accession>
<sequence>MSDSTIAAFLKEHPRMLGVLFTLSVLMTQVGSVAANSNAITGP</sequence>
<protein>
    <submittedName>
        <fullName evidence="1">Uncharacterized protein</fullName>
    </submittedName>
</protein>
<name>A0A1G8RS09_9EURY</name>